<organism evidence="5 6">
    <name type="scientific">Rhodococcus jostii</name>
    <dbReference type="NCBI Taxonomy" id="132919"/>
    <lineage>
        <taxon>Bacteria</taxon>
        <taxon>Bacillati</taxon>
        <taxon>Actinomycetota</taxon>
        <taxon>Actinomycetes</taxon>
        <taxon>Mycobacteriales</taxon>
        <taxon>Nocardiaceae</taxon>
        <taxon>Rhodococcus</taxon>
    </lineage>
</organism>
<dbReference type="EMBL" id="FNTL01000003">
    <property type="protein sequence ID" value="SEB42980.1"/>
    <property type="molecule type" value="Genomic_DNA"/>
</dbReference>
<dbReference type="Proteomes" id="UP000183407">
    <property type="component" value="Unassembled WGS sequence"/>
</dbReference>
<dbReference type="SMART" id="SM00418">
    <property type="entry name" value="HTH_ARSR"/>
    <property type="match status" value="1"/>
</dbReference>
<dbReference type="InterPro" id="IPR051081">
    <property type="entry name" value="HTH_MetalResp_TranReg"/>
</dbReference>
<reference evidence="6" key="1">
    <citation type="submission" date="2016-10" db="EMBL/GenBank/DDBJ databases">
        <authorList>
            <person name="Varghese N."/>
        </authorList>
    </citation>
    <scope>NUCLEOTIDE SEQUENCE [LARGE SCALE GENOMIC DNA]</scope>
    <source>
        <strain evidence="6">DSM 44719</strain>
    </source>
</reference>
<dbReference type="CDD" id="cd00090">
    <property type="entry name" value="HTH_ARSR"/>
    <property type="match status" value="1"/>
</dbReference>
<dbReference type="InterPro" id="IPR036390">
    <property type="entry name" value="WH_DNA-bd_sf"/>
</dbReference>
<dbReference type="InterPro" id="IPR036388">
    <property type="entry name" value="WH-like_DNA-bd_sf"/>
</dbReference>
<dbReference type="RefSeq" id="WP_083400342.1">
    <property type="nucleotide sequence ID" value="NZ_FNTL01000003.1"/>
</dbReference>
<feature type="domain" description="HTH arsR-type" evidence="4">
    <location>
        <begin position="8"/>
        <end position="102"/>
    </location>
</feature>
<dbReference type="PANTHER" id="PTHR33154">
    <property type="entry name" value="TRANSCRIPTIONAL REGULATOR, ARSR FAMILY"/>
    <property type="match status" value="1"/>
</dbReference>
<dbReference type="PROSITE" id="PS50987">
    <property type="entry name" value="HTH_ARSR_2"/>
    <property type="match status" value="1"/>
</dbReference>
<evidence type="ECO:0000256" key="1">
    <source>
        <dbReference type="ARBA" id="ARBA00023015"/>
    </source>
</evidence>
<dbReference type="InterPro" id="IPR001845">
    <property type="entry name" value="HTH_ArsR_DNA-bd_dom"/>
</dbReference>
<evidence type="ECO:0000256" key="2">
    <source>
        <dbReference type="ARBA" id="ARBA00023125"/>
    </source>
</evidence>
<sequence>MPEQHTEIRRPSLPLADVLKALGDPTRLEIIRQMSVDGEVACTTLEKTLHVSKATISYHIKTLHNVDLVTIRKEGRFYFYALRADALEAYVPGFSAHLRTLPRI</sequence>
<dbReference type="PANTHER" id="PTHR33154:SF33">
    <property type="entry name" value="TRANSCRIPTIONAL REPRESSOR SDPR"/>
    <property type="match status" value="1"/>
</dbReference>
<evidence type="ECO:0000259" key="4">
    <source>
        <dbReference type="PROSITE" id="PS50987"/>
    </source>
</evidence>
<keyword evidence="2 5" id="KW-0238">DNA-binding</keyword>
<dbReference type="Gene3D" id="1.10.10.10">
    <property type="entry name" value="Winged helix-like DNA-binding domain superfamily/Winged helix DNA-binding domain"/>
    <property type="match status" value="1"/>
</dbReference>
<proteinExistence type="predicted"/>
<accession>A0A1H4J9I4</accession>
<name>A0A1H4J9I4_RHOJO</name>
<dbReference type="PRINTS" id="PR00778">
    <property type="entry name" value="HTHARSR"/>
</dbReference>
<dbReference type="SUPFAM" id="SSF46785">
    <property type="entry name" value="Winged helix' DNA-binding domain"/>
    <property type="match status" value="1"/>
</dbReference>
<keyword evidence="3" id="KW-0804">Transcription</keyword>
<gene>
    <name evidence="5" type="ORF">SAMN04490220_0734</name>
</gene>
<dbReference type="Pfam" id="PF12840">
    <property type="entry name" value="HTH_20"/>
    <property type="match status" value="1"/>
</dbReference>
<dbReference type="GO" id="GO:0003700">
    <property type="term" value="F:DNA-binding transcription factor activity"/>
    <property type="evidence" value="ECO:0007669"/>
    <property type="project" value="InterPro"/>
</dbReference>
<evidence type="ECO:0000313" key="6">
    <source>
        <dbReference type="Proteomes" id="UP000183407"/>
    </source>
</evidence>
<dbReference type="AlphaFoldDB" id="A0A1H4J9I4"/>
<dbReference type="InterPro" id="IPR011991">
    <property type="entry name" value="ArsR-like_HTH"/>
</dbReference>
<evidence type="ECO:0000313" key="5">
    <source>
        <dbReference type="EMBL" id="SEB42980.1"/>
    </source>
</evidence>
<keyword evidence="1" id="KW-0805">Transcription regulation</keyword>
<dbReference type="GO" id="GO:0003677">
    <property type="term" value="F:DNA binding"/>
    <property type="evidence" value="ECO:0007669"/>
    <property type="project" value="UniProtKB-KW"/>
</dbReference>
<protein>
    <submittedName>
        <fullName evidence="5">DNA-binding transcriptional regulator, ArsR family</fullName>
    </submittedName>
</protein>
<evidence type="ECO:0000256" key="3">
    <source>
        <dbReference type="ARBA" id="ARBA00023163"/>
    </source>
</evidence>
<dbReference type="NCBIfam" id="NF033788">
    <property type="entry name" value="HTH_metalloreg"/>
    <property type="match status" value="1"/>
</dbReference>